<dbReference type="OrthoDB" id="9778774at2"/>
<dbReference type="Proteomes" id="UP000034076">
    <property type="component" value="Unassembled WGS sequence"/>
</dbReference>
<dbReference type="GO" id="GO:0000976">
    <property type="term" value="F:transcription cis-regulatory region binding"/>
    <property type="evidence" value="ECO:0007669"/>
    <property type="project" value="TreeGrafter"/>
</dbReference>
<comment type="caution">
    <text evidence="6">The sequence shown here is derived from an EMBL/GenBank/DDBJ whole genome shotgun (WGS) entry which is preliminary data.</text>
</comment>
<dbReference type="PATRIC" id="fig|270498.16.peg.2776"/>
<evidence type="ECO:0000256" key="3">
    <source>
        <dbReference type="ARBA" id="ARBA00023125"/>
    </source>
</evidence>
<dbReference type="CDD" id="cd05466">
    <property type="entry name" value="PBP2_LTTR_substrate"/>
    <property type="match status" value="1"/>
</dbReference>
<dbReference type="Pfam" id="PF00126">
    <property type="entry name" value="HTH_1"/>
    <property type="match status" value="1"/>
</dbReference>
<keyword evidence="2" id="KW-0805">Transcription regulation</keyword>
<feature type="domain" description="HTH lysR-type" evidence="5">
    <location>
        <begin position="3"/>
        <end position="60"/>
    </location>
</feature>
<evidence type="ECO:0000256" key="4">
    <source>
        <dbReference type="ARBA" id="ARBA00023163"/>
    </source>
</evidence>
<dbReference type="InterPro" id="IPR005119">
    <property type="entry name" value="LysR_subst-bd"/>
</dbReference>
<sequence>MDISLDSYKTFYYVAKLSSITAAAEKLYISQPAVSQSVKQLEKLLGCSLFFRTKKGVTLTKEGEALYFHVARGYEQILLGERRLEEMLDFETGEVRIGANDMTLQYYLLPFLEAFHNKYPKVRMGIMNLTTPATIGSLREGKIDLGVVGSPVENYKGLSVRDVAQIQDVFLAGERFRHLQGKRLSLGQIMQYPIVCHAKGTSTRQYLDEFFAGKGIELRPDFEVATSDLIAPFAERNMGIGIVVDFFAKESIRRKKAFVLETEEQLPPRKICVVTGNKAQVSHAAKEFIRTLK</sequence>
<comment type="similarity">
    <text evidence="1">Belongs to the LysR transcriptional regulatory family.</text>
</comment>
<dbReference type="GO" id="GO:0003700">
    <property type="term" value="F:DNA-binding transcription factor activity"/>
    <property type="evidence" value="ECO:0007669"/>
    <property type="project" value="InterPro"/>
</dbReference>
<keyword evidence="4" id="KW-0804">Transcription</keyword>
<evidence type="ECO:0000256" key="2">
    <source>
        <dbReference type="ARBA" id="ARBA00023015"/>
    </source>
</evidence>
<proteinExistence type="inferred from homology"/>
<reference evidence="6 7" key="1">
    <citation type="submission" date="2015-04" db="EMBL/GenBank/DDBJ databases">
        <title>Draft genome sequence of bacteremic isolate Catabacter hongkongensis type strain HKU16T.</title>
        <authorList>
            <person name="Lau S.K."/>
            <person name="Teng J.L."/>
            <person name="Huang Y."/>
            <person name="Curreem S.O."/>
            <person name="Tsui S.K."/>
            <person name="Woo P.C."/>
        </authorList>
    </citation>
    <scope>NUCLEOTIDE SEQUENCE [LARGE SCALE GENOMIC DNA]</scope>
    <source>
        <strain evidence="6 7">HKU16</strain>
    </source>
</reference>
<name>A0A0M2NK11_9FIRM</name>
<dbReference type="EMBL" id="LAYJ01000101">
    <property type="protein sequence ID" value="KKI50787.1"/>
    <property type="molecule type" value="Genomic_DNA"/>
</dbReference>
<dbReference type="PANTHER" id="PTHR30126:SF64">
    <property type="entry name" value="HTH-TYPE TRANSCRIPTIONAL REGULATOR CITR"/>
    <property type="match status" value="1"/>
</dbReference>
<dbReference type="FunFam" id="1.10.10.10:FF:000001">
    <property type="entry name" value="LysR family transcriptional regulator"/>
    <property type="match status" value="1"/>
</dbReference>
<keyword evidence="3" id="KW-0238">DNA-binding</keyword>
<dbReference type="InterPro" id="IPR036388">
    <property type="entry name" value="WH-like_DNA-bd_sf"/>
</dbReference>
<protein>
    <submittedName>
        <fullName evidence="6">Transcriptional regulator</fullName>
    </submittedName>
</protein>
<dbReference type="PANTHER" id="PTHR30126">
    <property type="entry name" value="HTH-TYPE TRANSCRIPTIONAL REGULATOR"/>
    <property type="match status" value="1"/>
</dbReference>
<dbReference type="Gene3D" id="1.10.10.10">
    <property type="entry name" value="Winged helix-like DNA-binding domain superfamily/Winged helix DNA-binding domain"/>
    <property type="match status" value="1"/>
</dbReference>
<dbReference type="InterPro" id="IPR036390">
    <property type="entry name" value="WH_DNA-bd_sf"/>
</dbReference>
<dbReference type="Pfam" id="PF03466">
    <property type="entry name" value="LysR_substrate"/>
    <property type="match status" value="1"/>
</dbReference>
<dbReference type="AlphaFoldDB" id="A0A0M2NK11"/>
<evidence type="ECO:0000256" key="1">
    <source>
        <dbReference type="ARBA" id="ARBA00009437"/>
    </source>
</evidence>
<keyword evidence="7" id="KW-1185">Reference proteome</keyword>
<evidence type="ECO:0000313" key="7">
    <source>
        <dbReference type="Proteomes" id="UP000034076"/>
    </source>
</evidence>
<evidence type="ECO:0000259" key="5">
    <source>
        <dbReference type="PROSITE" id="PS50931"/>
    </source>
</evidence>
<dbReference type="STRING" id="270498.CHK_1713"/>
<dbReference type="PROSITE" id="PS50931">
    <property type="entry name" value="HTH_LYSR"/>
    <property type="match status" value="1"/>
</dbReference>
<dbReference type="RefSeq" id="WP_046443580.1">
    <property type="nucleotide sequence ID" value="NZ_LAYJ01000101.1"/>
</dbReference>
<dbReference type="InterPro" id="IPR000847">
    <property type="entry name" value="LysR_HTH_N"/>
</dbReference>
<accession>A0A0M2NK11</accession>
<dbReference type="Gene3D" id="3.40.190.290">
    <property type="match status" value="1"/>
</dbReference>
<dbReference type="PRINTS" id="PR00039">
    <property type="entry name" value="HTHLYSR"/>
</dbReference>
<gene>
    <name evidence="6" type="ORF">CHK_1713</name>
</gene>
<organism evidence="6 7">
    <name type="scientific">Christensenella hongkongensis</name>
    <dbReference type="NCBI Taxonomy" id="270498"/>
    <lineage>
        <taxon>Bacteria</taxon>
        <taxon>Bacillati</taxon>
        <taxon>Bacillota</taxon>
        <taxon>Clostridia</taxon>
        <taxon>Christensenellales</taxon>
        <taxon>Christensenellaceae</taxon>
        <taxon>Christensenella</taxon>
    </lineage>
</organism>
<dbReference type="SUPFAM" id="SSF53850">
    <property type="entry name" value="Periplasmic binding protein-like II"/>
    <property type="match status" value="1"/>
</dbReference>
<evidence type="ECO:0000313" key="6">
    <source>
        <dbReference type="EMBL" id="KKI50787.1"/>
    </source>
</evidence>
<dbReference type="SUPFAM" id="SSF46785">
    <property type="entry name" value="Winged helix' DNA-binding domain"/>
    <property type="match status" value="1"/>
</dbReference>